<name>A0A7J7LE34_9MAGN</name>
<organism evidence="1 2">
    <name type="scientific">Kingdonia uniflora</name>
    <dbReference type="NCBI Taxonomy" id="39325"/>
    <lineage>
        <taxon>Eukaryota</taxon>
        <taxon>Viridiplantae</taxon>
        <taxon>Streptophyta</taxon>
        <taxon>Embryophyta</taxon>
        <taxon>Tracheophyta</taxon>
        <taxon>Spermatophyta</taxon>
        <taxon>Magnoliopsida</taxon>
        <taxon>Ranunculales</taxon>
        <taxon>Circaeasteraceae</taxon>
        <taxon>Kingdonia</taxon>
    </lineage>
</organism>
<sequence length="422" mass="48510">MINFISPGLYCKGLSTTKDTGSGKGLSTTKAGGPLRHNSFTDLEPKYGGYPKINIRGLNPIRFRPFVNDIPQSSERFKTIRTDVPSSNEPNTPQSKVYLSNKHMLTNIPQSNEPFETITVDVSLSNKSCIPQSNVHLSNEPMITNAPLSNKPMLANAHLLIKLEPIIGQTEPSGNHAEFVICNVHFNISYQICIMLRSSFLIYLAEFRFESQPEQVKDLVDFWFKSITYTEDLYDFSKDFTIGDLHRDRIVLKNHIRAYAVIYATRLLGYALFKVSTYCSMHICIRVKTDGENAYKAAFSKWVTTIFKRKLQKDPNYKPFRIIEDMHINHNIDVTYNLAWRAIEKVHAEIRGSFEHAYQLLTSYFAEVRPVVVIDGTFIEREISWDSTNRHRHLANQSYFSTCIFSNRLRDYRKLDILPGDV</sequence>
<proteinExistence type="predicted"/>
<dbReference type="PANTHER" id="PTHR31973">
    <property type="entry name" value="POLYPROTEIN, PUTATIVE-RELATED"/>
    <property type="match status" value="1"/>
</dbReference>
<evidence type="ECO:0000313" key="1">
    <source>
        <dbReference type="EMBL" id="KAF6140887.1"/>
    </source>
</evidence>
<gene>
    <name evidence="1" type="ORF">GIB67_042300</name>
</gene>
<dbReference type="PANTHER" id="PTHR31973:SF187">
    <property type="entry name" value="MUTATOR TRANSPOSASE MUDRA PROTEIN"/>
    <property type="match status" value="1"/>
</dbReference>
<dbReference type="AlphaFoldDB" id="A0A7J7LE34"/>
<accession>A0A7J7LE34</accession>
<dbReference type="Proteomes" id="UP000541444">
    <property type="component" value="Unassembled WGS sequence"/>
</dbReference>
<protein>
    <submittedName>
        <fullName evidence="1">Uncharacterized protein</fullName>
    </submittedName>
</protein>
<evidence type="ECO:0000313" key="2">
    <source>
        <dbReference type="Proteomes" id="UP000541444"/>
    </source>
</evidence>
<keyword evidence="2" id="KW-1185">Reference proteome</keyword>
<comment type="caution">
    <text evidence="1">The sequence shown here is derived from an EMBL/GenBank/DDBJ whole genome shotgun (WGS) entry which is preliminary data.</text>
</comment>
<dbReference type="EMBL" id="JACGCM010002347">
    <property type="protein sequence ID" value="KAF6140887.1"/>
    <property type="molecule type" value="Genomic_DNA"/>
</dbReference>
<reference evidence="1 2" key="1">
    <citation type="journal article" date="2020" name="IScience">
        <title>Genome Sequencing of the Endangered Kingdonia uniflora (Circaeasteraceae, Ranunculales) Reveals Potential Mechanisms of Evolutionary Specialization.</title>
        <authorList>
            <person name="Sun Y."/>
            <person name="Deng T."/>
            <person name="Zhang A."/>
            <person name="Moore M.J."/>
            <person name="Landis J.B."/>
            <person name="Lin N."/>
            <person name="Zhang H."/>
            <person name="Zhang X."/>
            <person name="Huang J."/>
            <person name="Zhang X."/>
            <person name="Sun H."/>
            <person name="Wang H."/>
        </authorList>
    </citation>
    <scope>NUCLEOTIDE SEQUENCE [LARGE SCALE GENOMIC DNA]</scope>
    <source>
        <strain evidence="1">TB1705</strain>
        <tissue evidence="1">Leaf</tissue>
    </source>
</reference>